<dbReference type="Proteomes" id="UP001162162">
    <property type="component" value="Unassembled WGS sequence"/>
</dbReference>
<dbReference type="CDD" id="cd15734">
    <property type="entry name" value="FYVE_ZFYV1"/>
    <property type="match status" value="1"/>
</dbReference>
<evidence type="ECO:0000256" key="1">
    <source>
        <dbReference type="ARBA" id="ARBA00022723"/>
    </source>
</evidence>
<dbReference type="GO" id="GO:0140042">
    <property type="term" value="P:lipid droplet formation"/>
    <property type="evidence" value="ECO:0007669"/>
    <property type="project" value="TreeGrafter"/>
</dbReference>
<comment type="caution">
    <text evidence="6">The sequence shown here is derived from an EMBL/GenBank/DDBJ whole genome shotgun (WGS) entry which is preliminary data.</text>
</comment>
<dbReference type="GO" id="GO:0043325">
    <property type="term" value="F:phosphatidylinositol-3,4-bisphosphate binding"/>
    <property type="evidence" value="ECO:0007669"/>
    <property type="project" value="TreeGrafter"/>
</dbReference>
<proteinExistence type="predicted"/>
<dbReference type="EMBL" id="JAPWTK010000547">
    <property type="protein sequence ID" value="KAJ8938584.1"/>
    <property type="molecule type" value="Genomic_DNA"/>
</dbReference>
<gene>
    <name evidence="6" type="ORF">NQ318_013638</name>
</gene>
<feature type="domain" description="FYVE-type" evidence="5">
    <location>
        <begin position="170"/>
        <end position="211"/>
    </location>
</feature>
<evidence type="ECO:0000259" key="5">
    <source>
        <dbReference type="PROSITE" id="PS50178"/>
    </source>
</evidence>
<dbReference type="PANTHER" id="PTHR46624:SF4">
    <property type="entry name" value="FYVE-TYPE DOMAIN-CONTAINING PROTEIN"/>
    <property type="match status" value="1"/>
</dbReference>
<keyword evidence="1" id="KW-0479">Metal-binding</keyword>
<dbReference type="GO" id="GO:0005545">
    <property type="term" value="F:1-phosphatidylinositol binding"/>
    <property type="evidence" value="ECO:0007669"/>
    <property type="project" value="TreeGrafter"/>
</dbReference>
<dbReference type="InterPro" id="IPR013083">
    <property type="entry name" value="Znf_RING/FYVE/PHD"/>
</dbReference>
<dbReference type="InterPro" id="IPR011011">
    <property type="entry name" value="Znf_FYVE_PHD"/>
</dbReference>
<dbReference type="SMART" id="SM00064">
    <property type="entry name" value="FYVE"/>
    <property type="match status" value="2"/>
</dbReference>
<dbReference type="InterPro" id="IPR017455">
    <property type="entry name" value="Znf_FYVE-rel"/>
</dbReference>
<evidence type="ECO:0000256" key="3">
    <source>
        <dbReference type="ARBA" id="ARBA00022833"/>
    </source>
</evidence>
<organism evidence="6 7">
    <name type="scientific">Aromia moschata</name>
    <dbReference type="NCBI Taxonomy" id="1265417"/>
    <lineage>
        <taxon>Eukaryota</taxon>
        <taxon>Metazoa</taxon>
        <taxon>Ecdysozoa</taxon>
        <taxon>Arthropoda</taxon>
        <taxon>Hexapoda</taxon>
        <taxon>Insecta</taxon>
        <taxon>Pterygota</taxon>
        <taxon>Neoptera</taxon>
        <taxon>Endopterygota</taxon>
        <taxon>Coleoptera</taxon>
        <taxon>Polyphaga</taxon>
        <taxon>Cucujiformia</taxon>
        <taxon>Chrysomeloidea</taxon>
        <taxon>Cerambycidae</taxon>
        <taxon>Cerambycinae</taxon>
        <taxon>Callichromatini</taxon>
        <taxon>Aromia</taxon>
    </lineage>
</organism>
<dbReference type="AlphaFoldDB" id="A0AAV8XJ88"/>
<dbReference type="SUPFAM" id="SSF57903">
    <property type="entry name" value="FYVE/PHD zinc finger"/>
    <property type="match status" value="2"/>
</dbReference>
<dbReference type="InterPro" id="IPR042427">
    <property type="entry name" value="ZFYV1"/>
</dbReference>
<keyword evidence="2 4" id="KW-0863">Zinc-finger</keyword>
<dbReference type="PROSITE" id="PS50178">
    <property type="entry name" value="ZF_FYVE"/>
    <property type="match status" value="2"/>
</dbReference>
<evidence type="ECO:0000313" key="6">
    <source>
        <dbReference type="EMBL" id="KAJ8938584.1"/>
    </source>
</evidence>
<dbReference type="GO" id="GO:0032266">
    <property type="term" value="F:phosphatidylinositol-3-phosphate binding"/>
    <property type="evidence" value="ECO:0007669"/>
    <property type="project" value="TreeGrafter"/>
</dbReference>
<sequence length="253" mass="27684">MARGKDKHYFQEKALFGSQNSAQKVLDGVTMFSDVIASVGSQPKKVISDWAADKIAPSYWRPNHEIKECYKCKTPFPAAAKKHHCRACGEGFCEACSSKRQPVPSRGWYSDVRVCDDCHREEPPSVANAADGSENRARLIGETFVNSISAVKCVLDIPREFIKGDGAPVPFGPLLPLHHCRDCGKGVCEDCSNARKPVPLRGWDKPVRVCDRLDDVGDSSGSILGAPRLRSAEAGALSRGRRGQLRENVAEFS</sequence>
<evidence type="ECO:0000256" key="4">
    <source>
        <dbReference type="PROSITE-ProRule" id="PRU00091"/>
    </source>
</evidence>
<protein>
    <recommendedName>
        <fullName evidence="5">FYVE-type domain-containing protein</fullName>
    </recommendedName>
</protein>
<name>A0AAV8XJ88_9CUCU</name>
<feature type="domain" description="FYVE-type" evidence="5">
    <location>
        <begin position="63"/>
        <end position="123"/>
    </location>
</feature>
<evidence type="ECO:0000313" key="7">
    <source>
        <dbReference type="Proteomes" id="UP001162162"/>
    </source>
</evidence>
<dbReference type="PANTHER" id="PTHR46624">
    <property type="entry name" value="AGAP002036-PA"/>
    <property type="match status" value="1"/>
</dbReference>
<evidence type="ECO:0000256" key="2">
    <source>
        <dbReference type="ARBA" id="ARBA00022771"/>
    </source>
</evidence>
<accession>A0AAV8XJ88</accession>
<dbReference type="GO" id="GO:0005811">
    <property type="term" value="C:lipid droplet"/>
    <property type="evidence" value="ECO:0007669"/>
    <property type="project" value="TreeGrafter"/>
</dbReference>
<reference evidence="6" key="1">
    <citation type="journal article" date="2023" name="Insect Mol. Biol.">
        <title>Genome sequencing provides insights into the evolution of gene families encoding plant cell wall-degrading enzymes in longhorned beetles.</title>
        <authorList>
            <person name="Shin N.R."/>
            <person name="Okamura Y."/>
            <person name="Kirsch R."/>
            <person name="Pauchet Y."/>
        </authorList>
    </citation>
    <scope>NUCLEOTIDE SEQUENCE</scope>
    <source>
        <strain evidence="6">AMC_N1</strain>
    </source>
</reference>
<keyword evidence="7" id="KW-1185">Reference proteome</keyword>
<dbReference type="Pfam" id="PF01363">
    <property type="entry name" value="FYVE"/>
    <property type="match status" value="2"/>
</dbReference>
<dbReference type="Gene3D" id="3.30.40.10">
    <property type="entry name" value="Zinc/RING finger domain, C3HC4 (zinc finger)"/>
    <property type="match status" value="2"/>
</dbReference>
<dbReference type="GO" id="GO:0005547">
    <property type="term" value="F:phosphatidylinositol-3,4,5-trisphosphate binding"/>
    <property type="evidence" value="ECO:0007669"/>
    <property type="project" value="TreeGrafter"/>
</dbReference>
<keyword evidence="3" id="KW-0862">Zinc</keyword>
<dbReference type="InterPro" id="IPR000306">
    <property type="entry name" value="Znf_FYVE"/>
</dbReference>
<dbReference type="GO" id="GO:0008270">
    <property type="term" value="F:zinc ion binding"/>
    <property type="evidence" value="ECO:0007669"/>
    <property type="project" value="UniProtKB-KW"/>
</dbReference>